<sequence length="128" mass="13156">MSKTAITSDRAPRAIGPYSQAVKAGHLVFCSGQIPVDPATGELVDGGIDVQTAQVIRNLTEVLSAAGATWDDVVKTTIYLTDLANFAVVNQVYGTAVGGVLPARATVQVAALPKGAAVEIEAVAHLSR</sequence>
<dbReference type="GO" id="GO:0005829">
    <property type="term" value="C:cytosol"/>
    <property type="evidence" value="ECO:0007669"/>
    <property type="project" value="TreeGrafter"/>
</dbReference>
<dbReference type="PANTHER" id="PTHR11803:SF39">
    <property type="entry name" value="2-IMINOBUTANOATE_2-IMINOPROPANOATE DEAMINASE"/>
    <property type="match status" value="1"/>
</dbReference>
<comment type="similarity">
    <text evidence="1">Belongs to the RutC family.</text>
</comment>
<dbReference type="EMBL" id="CP012673">
    <property type="protein sequence ID" value="AUX39166.1"/>
    <property type="molecule type" value="Genomic_DNA"/>
</dbReference>
<dbReference type="PROSITE" id="PS01094">
    <property type="entry name" value="UPF0076"/>
    <property type="match status" value="1"/>
</dbReference>
<dbReference type="InterPro" id="IPR006056">
    <property type="entry name" value="RidA"/>
</dbReference>
<dbReference type="Proteomes" id="UP000238348">
    <property type="component" value="Chromosome"/>
</dbReference>
<name>A0A2L0EIP5_SORCE</name>
<dbReference type="InterPro" id="IPR006175">
    <property type="entry name" value="YjgF/YER057c/UK114"/>
</dbReference>
<dbReference type="GO" id="GO:0019239">
    <property type="term" value="F:deaminase activity"/>
    <property type="evidence" value="ECO:0007669"/>
    <property type="project" value="TreeGrafter"/>
</dbReference>
<dbReference type="InterPro" id="IPR019897">
    <property type="entry name" value="RidA_CS"/>
</dbReference>
<dbReference type="OrthoDB" id="9808943at2"/>
<dbReference type="NCBIfam" id="TIGR00004">
    <property type="entry name" value="Rid family detoxifying hydrolase"/>
    <property type="match status" value="1"/>
</dbReference>
<proteinExistence type="inferred from homology"/>
<dbReference type="FunFam" id="3.30.1330.40:FF:000001">
    <property type="entry name" value="L-PSP family endoribonuclease"/>
    <property type="match status" value="1"/>
</dbReference>
<dbReference type="Gene3D" id="3.30.1330.40">
    <property type="entry name" value="RutC-like"/>
    <property type="match status" value="1"/>
</dbReference>
<dbReference type="InterPro" id="IPR035959">
    <property type="entry name" value="RutC-like_sf"/>
</dbReference>
<evidence type="ECO:0000256" key="1">
    <source>
        <dbReference type="ARBA" id="ARBA00010552"/>
    </source>
</evidence>
<evidence type="ECO:0000313" key="3">
    <source>
        <dbReference type="Proteomes" id="UP000238348"/>
    </source>
</evidence>
<dbReference type="AlphaFoldDB" id="A0A2L0EIP5"/>
<evidence type="ECO:0000313" key="2">
    <source>
        <dbReference type="EMBL" id="AUX39166.1"/>
    </source>
</evidence>
<dbReference type="SUPFAM" id="SSF55298">
    <property type="entry name" value="YjgF-like"/>
    <property type="match status" value="1"/>
</dbReference>
<reference evidence="2 3" key="1">
    <citation type="submission" date="2015-09" db="EMBL/GenBank/DDBJ databases">
        <title>Sorangium comparison.</title>
        <authorList>
            <person name="Zaburannyi N."/>
            <person name="Bunk B."/>
            <person name="Overmann J."/>
            <person name="Mueller R."/>
        </authorList>
    </citation>
    <scope>NUCLEOTIDE SEQUENCE [LARGE SCALE GENOMIC DNA]</scope>
    <source>
        <strain evidence="2 3">So ce26</strain>
    </source>
</reference>
<protein>
    <submittedName>
        <fullName evidence="2">Endoribonuclease</fullName>
    </submittedName>
</protein>
<organism evidence="2 3">
    <name type="scientific">Sorangium cellulosum</name>
    <name type="common">Polyangium cellulosum</name>
    <dbReference type="NCBI Taxonomy" id="56"/>
    <lineage>
        <taxon>Bacteria</taxon>
        <taxon>Pseudomonadati</taxon>
        <taxon>Myxococcota</taxon>
        <taxon>Polyangia</taxon>
        <taxon>Polyangiales</taxon>
        <taxon>Polyangiaceae</taxon>
        <taxon>Sorangium</taxon>
    </lineage>
</organism>
<dbReference type="PANTHER" id="PTHR11803">
    <property type="entry name" value="2-IMINOBUTANOATE/2-IMINOPROPANOATE DEAMINASE RIDA"/>
    <property type="match status" value="1"/>
</dbReference>
<dbReference type="CDD" id="cd00448">
    <property type="entry name" value="YjgF_YER057c_UK114_family"/>
    <property type="match status" value="1"/>
</dbReference>
<accession>A0A2L0EIP5</accession>
<dbReference type="Pfam" id="PF01042">
    <property type="entry name" value="Ribonuc_L-PSP"/>
    <property type="match status" value="1"/>
</dbReference>
<dbReference type="RefSeq" id="WP_104977172.1">
    <property type="nucleotide sequence ID" value="NZ_CP012673.1"/>
</dbReference>
<gene>
    <name evidence="2" type="ORF">SOCE26_005480</name>
</gene>